<accession>X0VU03</accession>
<reference evidence="1" key="1">
    <citation type="journal article" date="2014" name="Front. Microbiol.">
        <title>High frequency of phylogenetically diverse reductive dehalogenase-homologous genes in deep subseafloor sedimentary metagenomes.</title>
        <authorList>
            <person name="Kawai M."/>
            <person name="Futagami T."/>
            <person name="Toyoda A."/>
            <person name="Takaki Y."/>
            <person name="Nishi S."/>
            <person name="Hori S."/>
            <person name="Arai W."/>
            <person name="Tsubouchi T."/>
            <person name="Morono Y."/>
            <person name="Uchiyama I."/>
            <person name="Ito T."/>
            <person name="Fujiyama A."/>
            <person name="Inagaki F."/>
            <person name="Takami H."/>
        </authorList>
    </citation>
    <scope>NUCLEOTIDE SEQUENCE</scope>
    <source>
        <strain evidence="1">Expedition CK06-06</strain>
    </source>
</reference>
<gene>
    <name evidence="1" type="ORF">S01H1_50512</name>
</gene>
<evidence type="ECO:0000313" key="1">
    <source>
        <dbReference type="EMBL" id="GAG15938.1"/>
    </source>
</evidence>
<comment type="caution">
    <text evidence="1">The sequence shown here is derived from an EMBL/GenBank/DDBJ whole genome shotgun (WGS) entry which is preliminary data.</text>
</comment>
<dbReference type="EMBL" id="BARS01032549">
    <property type="protein sequence ID" value="GAG15938.1"/>
    <property type="molecule type" value="Genomic_DNA"/>
</dbReference>
<dbReference type="AlphaFoldDB" id="X0VU03"/>
<protein>
    <submittedName>
        <fullName evidence="1">Uncharacterized protein</fullName>
    </submittedName>
</protein>
<sequence>MRQMYGIRITTSHDHFGPLKCAHFSAQLIMGTVEDCAKRAADNLQHGQRGMADCYADKADALRAQTGSTTYLPTSCFKPDCELTWQATLTREGECDALADPYWYAMSYKIDCYADNVAAMRWIIGRVEAAKKTVKGD</sequence>
<organism evidence="1">
    <name type="scientific">marine sediment metagenome</name>
    <dbReference type="NCBI Taxonomy" id="412755"/>
    <lineage>
        <taxon>unclassified sequences</taxon>
        <taxon>metagenomes</taxon>
        <taxon>ecological metagenomes</taxon>
    </lineage>
</organism>
<proteinExistence type="predicted"/>
<feature type="non-terminal residue" evidence="1">
    <location>
        <position position="137"/>
    </location>
</feature>
<name>X0VU03_9ZZZZ</name>